<feature type="compositionally biased region" description="Basic and acidic residues" evidence="6">
    <location>
        <begin position="51"/>
        <end position="78"/>
    </location>
</feature>
<accession>A0A0W8BVX4</accession>
<feature type="signal peptide" evidence="5">
    <location>
        <begin position="1"/>
        <end position="23"/>
    </location>
</feature>
<evidence type="ECO:0000313" key="9">
    <source>
        <dbReference type="Proteomes" id="UP000052943"/>
    </source>
</evidence>
<dbReference type="InterPro" id="IPR031825">
    <property type="entry name" value="RXLR"/>
</dbReference>
<organism evidence="7 9">
    <name type="scientific">Phytophthora nicotianae</name>
    <name type="common">Potato buckeye rot agent</name>
    <name type="synonym">Phytophthora parasitica</name>
    <dbReference type="NCBI Taxonomy" id="4792"/>
    <lineage>
        <taxon>Eukaryota</taxon>
        <taxon>Sar</taxon>
        <taxon>Stramenopiles</taxon>
        <taxon>Oomycota</taxon>
        <taxon>Peronosporomycetes</taxon>
        <taxon>Peronosporales</taxon>
        <taxon>Peronosporaceae</taxon>
        <taxon>Phytophthora</taxon>
    </lineage>
</organism>
<dbReference type="Proteomes" id="UP000054636">
    <property type="component" value="Unassembled WGS sequence"/>
</dbReference>
<dbReference type="EMBL" id="LNFP01000909">
    <property type="protein sequence ID" value="KUF88772.1"/>
    <property type="molecule type" value="Genomic_DNA"/>
</dbReference>
<name>A0A0W8BVX4_PHYNI</name>
<evidence type="ECO:0000256" key="5">
    <source>
        <dbReference type="RuleBase" id="RU367124"/>
    </source>
</evidence>
<dbReference type="AlphaFoldDB" id="A0A0W8BVX4"/>
<comment type="similarity">
    <text evidence="2 5">Belongs to the RxLR effector family.</text>
</comment>
<dbReference type="Proteomes" id="UP000052943">
    <property type="component" value="Unassembled WGS sequence"/>
</dbReference>
<dbReference type="GO" id="GO:0005576">
    <property type="term" value="C:extracellular region"/>
    <property type="evidence" value="ECO:0007669"/>
    <property type="project" value="UniProtKB-SubCell"/>
</dbReference>
<comment type="function">
    <text evidence="5">Effector that suppresses plant defense responses during pathogen infection.</text>
</comment>
<evidence type="ECO:0000256" key="4">
    <source>
        <dbReference type="ARBA" id="ARBA00022729"/>
    </source>
</evidence>
<protein>
    <recommendedName>
        <fullName evidence="5">RxLR effector protein</fullName>
    </recommendedName>
</protein>
<comment type="caution">
    <text evidence="7">The sequence shown here is derived from an EMBL/GenBank/DDBJ whole genome shotgun (WGS) entry which is preliminary data.</text>
</comment>
<reference evidence="9 10" key="1">
    <citation type="submission" date="2015-11" db="EMBL/GenBank/DDBJ databases">
        <title>Genomes and virulence difference between two physiological races of Phytophthora nicotianae.</title>
        <authorList>
            <person name="Liu H."/>
            <person name="Ma X."/>
            <person name="Yu H."/>
            <person name="Fang D."/>
            <person name="Li Y."/>
            <person name="Wang X."/>
            <person name="Wang W."/>
            <person name="Dong Y."/>
            <person name="Xiao B."/>
        </authorList>
    </citation>
    <scope>NUCLEOTIDE SEQUENCE [LARGE SCALE GENOMIC DNA]</scope>
    <source>
        <strain evidence="7">Race 0</strain>
        <strain evidence="9">race 0</strain>
        <strain evidence="8">Race 1</strain>
        <strain evidence="10">race 1</strain>
    </source>
</reference>
<keyword evidence="4 5" id="KW-0732">Signal</keyword>
<evidence type="ECO:0000256" key="2">
    <source>
        <dbReference type="ARBA" id="ARBA00010400"/>
    </source>
</evidence>
<evidence type="ECO:0000313" key="8">
    <source>
        <dbReference type="EMBL" id="KUF88772.1"/>
    </source>
</evidence>
<comment type="domain">
    <text evidence="5">The RxLR-dEER motif acts to carry the protein into the host cell cytoplasm through binding to cell surface phosphatidylinositol-3-phosphate.</text>
</comment>
<evidence type="ECO:0000256" key="3">
    <source>
        <dbReference type="ARBA" id="ARBA00022525"/>
    </source>
</evidence>
<gene>
    <name evidence="7" type="ORF">AM587_10008349</name>
    <name evidence="8" type="ORF">AM588_10003418</name>
</gene>
<feature type="chain" id="PRO_5010443711" description="RxLR effector protein" evidence="5">
    <location>
        <begin position="24"/>
        <end position="129"/>
    </location>
</feature>
<keyword evidence="3 5" id="KW-0964">Secreted</keyword>
<evidence type="ECO:0000256" key="6">
    <source>
        <dbReference type="SAM" id="MobiDB-lite"/>
    </source>
</evidence>
<feature type="region of interest" description="Disordered" evidence="6">
    <location>
        <begin position="51"/>
        <end position="81"/>
    </location>
</feature>
<dbReference type="EMBL" id="LNFO01005915">
    <property type="protein sequence ID" value="KUF75996.1"/>
    <property type="molecule type" value="Genomic_DNA"/>
</dbReference>
<comment type="subcellular location">
    <subcellularLocation>
        <location evidence="1 5">Secreted</location>
    </subcellularLocation>
</comment>
<evidence type="ECO:0000256" key="1">
    <source>
        <dbReference type="ARBA" id="ARBA00004613"/>
    </source>
</evidence>
<keyword evidence="8" id="KW-0346">Stress response</keyword>
<evidence type="ECO:0000313" key="10">
    <source>
        <dbReference type="Proteomes" id="UP000054636"/>
    </source>
</evidence>
<proteinExistence type="inferred from homology"/>
<sequence>MRLSLFVLLFATVAAALLASGNAATLAYDRTPVISTSQDLVATNQNVGGEKRLLRYHDNNKDRAQNGKENADEEERKGNNLFSTTKLDEMLDGTKVMKRFKKWKAADYTTYNLPKHVLARASASDFPKQ</sequence>
<evidence type="ECO:0000313" key="7">
    <source>
        <dbReference type="EMBL" id="KUF75996.1"/>
    </source>
</evidence>
<dbReference type="Pfam" id="PF16810">
    <property type="entry name" value="RXLR"/>
    <property type="match status" value="1"/>
</dbReference>